<gene>
    <name evidence="1" type="ORF">SAMN06296036_112164</name>
</gene>
<evidence type="ECO:0000313" key="1">
    <source>
        <dbReference type="EMBL" id="SMF41452.1"/>
    </source>
</evidence>
<dbReference type="EMBL" id="FWZT01000012">
    <property type="protein sequence ID" value="SMF41452.1"/>
    <property type="molecule type" value="Genomic_DNA"/>
</dbReference>
<dbReference type="AlphaFoldDB" id="A0A1Y6C9P0"/>
<dbReference type="STRING" id="1513793.SAMN06296036_112164"/>
<dbReference type="RefSeq" id="WP_132320603.1">
    <property type="nucleotide sequence ID" value="NZ_FWZT01000012.1"/>
</dbReference>
<sequence>MKWLISLIAIVLGIQSEASIAEGCDPEKNTSIETRLKTGISCFIAEDYDLAENQLIRTENEEAVGNQIKDTSSFLLGLINCGRGLALVGGNESRVKAELCSYRKKSYDFLLSADYANVDFSRFKAEEDLATIKKQYKQCGVFLGKDYDSLCNLEDKREPSAVVSDAIDTRLKFYFNSSASPFYSAFFEKQKISENFLSDAKSIISKLSVEQKRLSSDLHTIQQQYNSAEKKVTEEFNRYLEFNRQALLLVDAMTLLASSSIDTATTELINKSSDSIDSTISSIESKKTTIQNLQSQLDVREVKKKAAGLCRSYYCTNWGLFQVLEEIAPTEDICDYDYGGVGSNLVCTGKITTDLTVDQFCESIAADFPQLSSYWSKTKTSDSAAADRIISCQKINI</sequence>
<keyword evidence="2" id="KW-1185">Reference proteome</keyword>
<organism evidence="1 2">
    <name type="scientific">Pseudobacteriovorax antillogorgiicola</name>
    <dbReference type="NCBI Taxonomy" id="1513793"/>
    <lineage>
        <taxon>Bacteria</taxon>
        <taxon>Pseudomonadati</taxon>
        <taxon>Bdellovibrionota</taxon>
        <taxon>Oligoflexia</taxon>
        <taxon>Oligoflexales</taxon>
        <taxon>Pseudobacteriovoracaceae</taxon>
        <taxon>Pseudobacteriovorax</taxon>
    </lineage>
</organism>
<proteinExistence type="predicted"/>
<reference evidence="2" key="1">
    <citation type="submission" date="2017-04" db="EMBL/GenBank/DDBJ databases">
        <authorList>
            <person name="Varghese N."/>
            <person name="Submissions S."/>
        </authorList>
    </citation>
    <scope>NUCLEOTIDE SEQUENCE [LARGE SCALE GENOMIC DNA]</scope>
    <source>
        <strain evidence="2">RKEM611</strain>
    </source>
</reference>
<name>A0A1Y6C9P0_9BACT</name>
<protein>
    <submittedName>
        <fullName evidence="1">Uncharacterized protein</fullName>
    </submittedName>
</protein>
<dbReference type="Proteomes" id="UP000192907">
    <property type="component" value="Unassembled WGS sequence"/>
</dbReference>
<evidence type="ECO:0000313" key="2">
    <source>
        <dbReference type="Proteomes" id="UP000192907"/>
    </source>
</evidence>
<accession>A0A1Y6C9P0</accession>